<proteinExistence type="predicted"/>
<organism evidence="2 3">
    <name type="scientific">Sphaerisporangium rubeum</name>
    <dbReference type="NCBI Taxonomy" id="321317"/>
    <lineage>
        <taxon>Bacteria</taxon>
        <taxon>Bacillati</taxon>
        <taxon>Actinomycetota</taxon>
        <taxon>Actinomycetes</taxon>
        <taxon>Streptosporangiales</taxon>
        <taxon>Streptosporangiaceae</taxon>
        <taxon>Sphaerisporangium</taxon>
    </lineage>
</organism>
<reference evidence="2 3" key="1">
    <citation type="submission" date="2020-08" db="EMBL/GenBank/DDBJ databases">
        <title>Sequencing the genomes of 1000 actinobacteria strains.</title>
        <authorList>
            <person name="Klenk H.-P."/>
        </authorList>
    </citation>
    <scope>NUCLEOTIDE SEQUENCE [LARGE SCALE GENOMIC DNA]</scope>
    <source>
        <strain evidence="2 3">DSM 44936</strain>
    </source>
</reference>
<dbReference type="PANTHER" id="PTHR39426">
    <property type="entry name" value="HOMOLOGY TO DEATH-ON-CURING PROTEIN OF PHAGE P1"/>
    <property type="match status" value="1"/>
</dbReference>
<protein>
    <submittedName>
        <fullName evidence="2">Death-on-curing protein</fullName>
    </submittedName>
</protein>
<evidence type="ECO:0000313" key="3">
    <source>
        <dbReference type="Proteomes" id="UP000555564"/>
    </source>
</evidence>
<dbReference type="RefSeq" id="WP_184980357.1">
    <property type="nucleotide sequence ID" value="NZ_BAAALO010000032.1"/>
</dbReference>
<dbReference type="Gene3D" id="1.20.120.1870">
    <property type="entry name" value="Fic/DOC protein, Fido domain"/>
    <property type="match status" value="1"/>
</dbReference>
<evidence type="ECO:0000313" key="2">
    <source>
        <dbReference type="EMBL" id="MBB6472931.1"/>
    </source>
</evidence>
<dbReference type="AlphaFoldDB" id="A0A7X0ICW2"/>
<dbReference type="InterPro" id="IPR006440">
    <property type="entry name" value="Doc"/>
</dbReference>
<dbReference type="PANTHER" id="PTHR39426:SF1">
    <property type="entry name" value="HOMOLOGY TO DEATH-ON-CURING PROTEIN OF PHAGE P1"/>
    <property type="match status" value="1"/>
</dbReference>
<comment type="caution">
    <text evidence="2">The sequence shown here is derived from an EMBL/GenBank/DDBJ whole genome shotgun (WGS) entry which is preliminary data.</text>
</comment>
<evidence type="ECO:0000259" key="1">
    <source>
        <dbReference type="PROSITE" id="PS51459"/>
    </source>
</evidence>
<dbReference type="InterPro" id="IPR053737">
    <property type="entry name" value="Type_II_TA_Toxin"/>
</dbReference>
<feature type="domain" description="Fido" evidence="1">
    <location>
        <begin position="5"/>
        <end position="121"/>
    </location>
</feature>
<keyword evidence="3" id="KW-1185">Reference proteome</keyword>
<dbReference type="Proteomes" id="UP000555564">
    <property type="component" value="Unassembled WGS sequence"/>
</dbReference>
<dbReference type="InterPro" id="IPR003812">
    <property type="entry name" value="Fido"/>
</dbReference>
<name>A0A7X0ICW2_9ACTN</name>
<accession>A0A7X0ICW2</accession>
<dbReference type="EMBL" id="JACHIU010000001">
    <property type="protein sequence ID" value="MBB6472931.1"/>
    <property type="molecule type" value="Genomic_DNA"/>
</dbReference>
<dbReference type="Pfam" id="PF02661">
    <property type="entry name" value="Fic"/>
    <property type="match status" value="1"/>
</dbReference>
<sequence length="126" mass="13611">MTRYLTAPQIVDLAALTLGEQPVLRDPGSLDAAVHRPQASMFGHEAYRHLLSKAAALLHSLVTGRPFATGTTRVAWVCTVVFLSYNGIELDAADDAVCELVRTVAAGRFADMDEIAQALWGFRAIV</sequence>
<dbReference type="PROSITE" id="PS51459">
    <property type="entry name" value="FIDO"/>
    <property type="match status" value="1"/>
</dbReference>
<dbReference type="GO" id="GO:0016301">
    <property type="term" value="F:kinase activity"/>
    <property type="evidence" value="ECO:0007669"/>
    <property type="project" value="InterPro"/>
</dbReference>
<gene>
    <name evidence="2" type="ORF">BJ992_002362</name>
</gene>